<evidence type="ECO:0000256" key="2">
    <source>
        <dbReference type="ARBA" id="ARBA00044129"/>
    </source>
</evidence>
<dbReference type="Pfam" id="PF00829">
    <property type="entry name" value="Ribosomal_L21p"/>
    <property type="match status" value="1"/>
</dbReference>
<protein>
    <recommendedName>
        <fullName evidence="2">Large ribosomal subunit protein bL21m</fullName>
    </recommendedName>
</protein>
<feature type="domain" description="Methyltransferase" evidence="3">
    <location>
        <begin position="193"/>
        <end position="291"/>
    </location>
</feature>
<dbReference type="SUPFAM" id="SSF141091">
    <property type="entry name" value="L21p-like"/>
    <property type="match status" value="1"/>
</dbReference>
<dbReference type="InterPro" id="IPR041698">
    <property type="entry name" value="Methyltransf_25"/>
</dbReference>
<dbReference type="SUPFAM" id="SSF53335">
    <property type="entry name" value="S-adenosyl-L-methionine-dependent methyltransferases"/>
    <property type="match status" value="1"/>
</dbReference>
<evidence type="ECO:0000259" key="3">
    <source>
        <dbReference type="Pfam" id="PF13649"/>
    </source>
</evidence>
<dbReference type="EMBL" id="DF849967">
    <property type="protein sequence ID" value="GAT60858.1"/>
    <property type="molecule type" value="Genomic_DNA"/>
</dbReference>
<dbReference type="CDD" id="cd02440">
    <property type="entry name" value="AdoMet_MTases"/>
    <property type="match status" value="1"/>
</dbReference>
<dbReference type="Gene3D" id="3.40.50.150">
    <property type="entry name" value="Vaccinia Virus protein VP39"/>
    <property type="match status" value="1"/>
</dbReference>
<comment type="similarity">
    <text evidence="1">Belongs to the bacterial ribosomal protein bL21 family.</text>
</comment>
<dbReference type="PANTHER" id="PTHR21349">
    <property type="entry name" value="50S RIBOSOMAL PROTEIN L21"/>
    <property type="match status" value="1"/>
</dbReference>
<name>A0ABQ0MC09_MYCCL</name>
<sequence length="436" mass="47546">MLPSLRCSLHRSFHTGTASPSSPSAALELIRSQPSRYIIATLGGKRHILTPRDLLTVPRIREVKVGDLVALSAIHELGSREYTLRGDPVIPPETGVRVHATVVEHTKGSMEYTFKKKRRKGYQKLIQHKQPYTRLRIGDIEFGVLRADHSMSSPNPAERLASLSGYGPQVGVAQPAYRLQIVTKWPISEGLRVLELGCGQGDMTTVLADAVGANGLVDAVDPGPLNYGSPQTLGQAQARISAGPLGSRIRWIQATPLEFLAANPDARWDVVVLVHSLWYFSSSSQILETLRAVGPRVNKVCIAEWSLSGANAETHILAALTQAALECHKPIGLSESNVRTVVSPVRIKELAAETGLKVVEETKIIPGEKIYDGRWEAQAVVRPEFVEEVDQFVANERERGALYAMRDAFLSSLERVGGTGAVRAMDAWLCVFAGSE</sequence>
<dbReference type="PANTHER" id="PTHR21349:SF0">
    <property type="entry name" value="LARGE RIBOSOMAL SUBUNIT PROTEIN BL21M"/>
    <property type="match status" value="1"/>
</dbReference>
<evidence type="ECO:0000256" key="1">
    <source>
        <dbReference type="ARBA" id="ARBA00008563"/>
    </source>
</evidence>
<gene>
    <name evidence="4" type="ORF">MCHLO_16952</name>
</gene>
<evidence type="ECO:0000313" key="5">
    <source>
        <dbReference type="Proteomes" id="UP000815677"/>
    </source>
</evidence>
<dbReference type="InterPro" id="IPR029063">
    <property type="entry name" value="SAM-dependent_MTases_sf"/>
</dbReference>
<proteinExistence type="inferred from homology"/>
<reference evidence="4" key="1">
    <citation type="submission" date="2014-09" db="EMBL/GenBank/DDBJ databases">
        <title>Genome sequence of the luminous mushroom Mycena chlorophos for searching fungal bioluminescence genes.</title>
        <authorList>
            <person name="Tanaka Y."/>
            <person name="Kasuga D."/>
            <person name="Oba Y."/>
            <person name="Hase S."/>
            <person name="Sato K."/>
            <person name="Oba Y."/>
            <person name="Sakakibara Y."/>
        </authorList>
    </citation>
    <scope>NUCLEOTIDE SEQUENCE</scope>
</reference>
<organism evidence="4 5">
    <name type="scientific">Mycena chlorophos</name>
    <name type="common">Agaric fungus</name>
    <name type="synonym">Agaricus chlorophos</name>
    <dbReference type="NCBI Taxonomy" id="658473"/>
    <lineage>
        <taxon>Eukaryota</taxon>
        <taxon>Fungi</taxon>
        <taxon>Dikarya</taxon>
        <taxon>Basidiomycota</taxon>
        <taxon>Agaricomycotina</taxon>
        <taxon>Agaricomycetes</taxon>
        <taxon>Agaricomycetidae</taxon>
        <taxon>Agaricales</taxon>
        <taxon>Marasmiineae</taxon>
        <taxon>Mycenaceae</taxon>
        <taxon>Mycena</taxon>
    </lineage>
</organism>
<dbReference type="InterPro" id="IPR036164">
    <property type="entry name" value="bL21-like_sf"/>
</dbReference>
<dbReference type="Pfam" id="PF13649">
    <property type="entry name" value="Methyltransf_25"/>
    <property type="match status" value="1"/>
</dbReference>
<dbReference type="Proteomes" id="UP000815677">
    <property type="component" value="Unassembled WGS sequence"/>
</dbReference>
<dbReference type="InterPro" id="IPR028909">
    <property type="entry name" value="bL21-like"/>
</dbReference>
<accession>A0ABQ0MC09</accession>
<keyword evidence="5" id="KW-1185">Reference proteome</keyword>
<evidence type="ECO:0000313" key="4">
    <source>
        <dbReference type="EMBL" id="GAT60858.1"/>
    </source>
</evidence>